<evidence type="ECO:0000313" key="5">
    <source>
        <dbReference type="EMBL" id="GFJ87060.1"/>
    </source>
</evidence>
<gene>
    <name evidence="5" type="primary">tesB_1</name>
    <name evidence="5" type="ORF">Prum_007020</name>
</gene>
<dbReference type="EMBL" id="BLPG01000001">
    <property type="protein sequence ID" value="GFJ87060.1"/>
    <property type="molecule type" value="Genomic_DNA"/>
</dbReference>
<reference evidence="5 6" key="2">
    <citation type="submission" date="2020-03" db="EMBL/GenBank/DDBJ databases">
        <authorList>
            <person name="Ichikawa N."/>
            <person name="Kimura A."/>
            <person name="Kitahashi Y."/>
            <person name="Uohara A."/>
        </authorList>
    </citation>
    <scope>NUCLEOTIDE SEQUENCE [LARGE SCALE GENOMIC DNA]</scope>
    <source>
        <strain evidence="5 6">NBRC 108638</strain>
    </source>
</reference>
<dbReference type="GO" id="GO:0006637">
    <property type="term" value="P:acyl-CoA metabolic process"/>
    <property type="evidence" value="ECO:0007669"/>
    <property type="project" value="InterPro"/>
</dbReference>
<accession>A0A6V8KUD7</accession>
<keyword evidence="6" id="KW-1185">Reference proteome</keyword>
<reference evidence="5 6" key="1">
    <citation type="submission" date="2020-03" db="EMBL/GenBank/DDBJ databases">
        <title>Whole genome shotgun sequence of Phytohabitans rumicis NBRC 108638.</title>
        <authorList>
            <person name="Komaki H."/>
            <person name="Tamura T."/>
        </authorList>
    </citation>
    <scope>NUCLEOTIDE SEQUENCE [LARGE SCALE GENOMIC DNA]</scope>
    <source>
        <strain evidence="5 6">NBRC 108638</strain>
    </source>
</reference>
<dbReference type="PANTHER" id="PTHR11066">
    <property type="entry name" value="ACYL-COA THIOESTERASE"/>
    <property type="match status" value="1"/>
</dbReference>
<organism evidence="5 6">
    <name type="scientific">Phytohabitans rumicis</name>
    <dbReference type="NCBI Taxonomy" id="1076125"/>
    <lineage>
        <taxon>Bacteria</taxon>
        <taxon>Bacillati</taxon>
        <taxon>Actinomycetota</taxon>
        <taxon>Actinomycetes</taxon>
        <taxon>Micromonosporales</taxon>
        <taxon>Micromonosporaceae</taxon>
    </lineage>
</organism>
<evidence type="ECO:0000256" key="2">
    <source>
        <dbReference type="ARBA" id="ARBA00022801"/>
    </source>
</evidence>
<dbReference type="SUPFAM" id="SSF54637">
    <property type="entry name" value="Thioesterase/thiol ester dehydrase-isomerase"/>
    <property type="match status" value="2"/>
</dbReference>
<dbReference type="Pfam" id="PF02551">
    <property type="entry name" value="Acyl_CoA_thio"/>
    <property type="match status" value="1"/>
</dbReference>
<dbReference type="GO" id="GO:0009062">
    <property type="term" value="P:fatty acid catabolic process"/>
    <property type="evidence" value="ECO:0007669"/>
    <property type="project" value="TreeGrafter"/>
</dbReference>
<keyword evidence="2" id="KW-0378">Hydrolase</keyword>
<dbReference type="InterPro" id="IPR029069">
    <property type="entry name" value="HotDog_dom_sf"/>
</dbReference>
<dbReference type="Gene3D" id="2.40.160.210">
    <property type="entry name" value="Acyl-CoA thioesterase, double hotdog domain"/>
    <property type="match status" value="1"/>
</dbReference>
<dbReference type="Proteomes" id="UP000482960">
    <property type="component" value="Unassembled WGS sequence"/>
</dbReference>
<proteinExistence type="inferred from homology"/>
<protein>
    <submittedName>
        <fullName evidence="5">Acyl-CoA thioesterase II</fullName>
    </submittedName>
</protein>
<comment type="caution">
    <text evidence="5">The sequence shown here is derived from an EMBL/GenBank/DDBJ whole genome shotgun (WGS) entry which is preliminary data.</text>
</comment>
<evidence type="ECO:0000259" key="3">
    <source>
        <dbReference type="Pfam" id="PF02551"/>
    </source>
</evidence>
<name>A0A6V8KUD7_9ACTN</name>
<dbReference type="Pfam" id="PF13622">
    <property type="entry name" value="4HBT_3"/>
    <property type="match status" value="1"/>
</dbReference>
<feature type="domain" description="Acyl-CoA thioesterase 2 C-terminal" evidence="3">
    <location>
        <begin position="195"/>
        <end position="243"/>
    </location>
</feature>
<feature type="domain" description="Acyl-CoA thioesterase-like N-terminal HotDog" evidence="4">
    <location>
        <begin position="58"/>
        <end position="133"/>
    </location>
</feature>
<evidence type="ECO:0000313" key="6">
    <source>
        <dbReference type="Proteomes" id="UP000482960"/>
    </source>
</evidence>
<evidence type="ECO:0000259" key="4">
    <source>
        <dbReference type="Pfam" id="PF13622"/>
    </source>
</evidence>
<dbReference type="CDD" id="cd03445">
    <property type="entry name" value="Thioesterase_II_repeat2"/>
    <property type="match status" value="1"/>
</dbReference>
<dbReference type="PANTHER" id="PTHR11066:SF34">
    <property type="entry name" value="ACYL-COENZYME A THIOESTERASE 8"/>
    <property type="match status" value="1"/>
</dbReference>
<evidence type="ECO:0000256" key="1">
    <source>
        <dbReference type="ARBA" id="ARBA00006538"/>
    </source>
</evidence>
<dbReference type="AlphaFoldDB" id="A0A6V8KUD7"/>
<dbReference type="GO" id="GO:0047617">
    <property type="term" value="F:fatty acyl-CoA hydrolase activity"/>
    <property type="evidence" value="ECO:0007669"/>
    <property type="project" value="InterPro"/>
</dbReference>
<sequence length="290" mass="30557">MSGGSAAVDRGRAAVDELVGLLDLAAVEPAGAPTTMDPLVPLAGVFIGRGAARGTTRRYGGLIAAQALAAAGRTVKSGRPVHSLHAYFTRPGDSRRPITYRVETLRDGQSMSTRRVVAIQRDTPIFFLTASFHDPGSGLEHEQPAPKVPAPDEVPTLAQLLADAPRTLAAVEHMLFAFDARYIGPPPWEQKAGEQALDAPCRAWVRVAGTLPDDPLVHAGALTFISDLPLLLDSMVAGHRQAWGRVTLASASTTRCGFTGPAGRTSGCCTTAAARGRRPVAAWRPDACTR</sequence>
<dbReference type="InterPro" id="IPR049449">
    <property type="entry name" value="TesB_ACOT8-like_N"/>
</dbReference>
<dbReference type="InterPro" id="IPR042171">
    <property type="entry name" value="Acyl-CoA_hotdog"/>
</dbReference>
<dbReference type="InterPro" id="IPR003703">
    <property type="entry name" value="Acyl_CoA_thio"/>
</dbReference>
<comment type="similarity">
    <text evidence="1">Belongs to the C/M/P thioester hydrolase family.</text>
</comment>
<dbReference type="InterPro" id="IPR025652">
    <property type="entry name" value="TesB_C"/>
</dbReference>